<accession>X0WX45</accession>
<feature type="non-terminal residue" evidence="1">
    <location>
        <position position="1"/>
    </location>
</feature>
<protein>
    <submittedName>
        <fullName evidence="1">Uncharacterized protein</fullName>
    </submittedName>
</protein>
<reference evidence="1" key="1">
    <citation type="journal article" date="2014" name="Front. Microbiol.">
        <title>High frequency of phylogenetically diverse reductive dehalogenase-homologous genes in deep subseafloor sedimentary metagenomes.</title>
        <authorList>
            <person name="Kawai M."/>
            <person name="Futagami T."/>
            <person name="Toyoda A."/>
            <person name="Takaki Y."/>
            <person name="Nishi S."/>
            <person name="Hori S."/>
            <person name="Arai W."/>
            <person name="Tsubouchi T."/>
            <person name="Morono Y."/>
            <person name="Uchiyama I."/>
            <person name="Ito T."/>
            <person name="Fujiyama A."/>
            <person name="Inagaki F."/>
            <person name="Takami H."/>
        </authorList>
    </citation>
    <scope>NUCLEOTIDE SEQUENCE</scope>
    <source>
        <strain evidence="1">Expedition CK06-06</strain>
    </source>
</reference>
<comment type="caution">
    <text evidence="1">The sequence shown here is derived from an EMBL/GenBank/DDBJ whole genome shotgun (WGS) entry which is preliminary data.</text>
</comment>
<evidence type="ECO:0000313" key="1">
    <source>
        <dbReference type="EMBL" id="GAG27782.1"/>
    </source>
</evidence>
<proteinExistence type="predicted"/>
<name>X0WX45_9ZZZZ</name>
<dbReference type="AlphaFoldDB" id="X0WX45"/>
<organism evidence="1">
    <name type="scientific">marine sediment metagenome</name>
    <dbReference type="NCBI Taxonomy" id="412755"/>
    <lineage>
        <taxon>unclassified sequences</taxon>
        <taxon>metagenomes</taxon>
        <taxon>ecological metagenomes</taxon>
    </lineage>
</organism>
<gene>
    <name evidence="1" type="ORF">S01H1_50302</name>
</gene>
<sequence length="81" mass="9093">NNKITNINLRTKPIPILDPDTGKPDCHVINLPNTNINECMAQPTSERTYVAWNADNDNKCYECTFPSADSNLIFNNSSTHL</sequence>
<dbReference type="EMBL" id="BARS01032408">
    <property type="protein sequence ID" value="GAG27782.1"/>
    <property type="molecule type" value="Genomic_DNA"/>
</dbReference>